<feature type="transmembrane region" description="Helical" evidence="6">
    <location>
        <begin position="197"/>
        <end position="218"/>
    </location>
</feature>
<dbReference type="OrthoDB" id="448280at2759"/>
<gene>
    <name evidence="8" type="ORF">UCREL1_10431</name>
</gene>
<dbReference type="InterPro" id="IPR003689">
    <property type="entry name" value="ZIP"/>
</dbReference>
<name>M7S921_EUTLA</name>
<dbReference type="OMA" id="SCHSHGE"/>
<dbReference type="GO" id="GO:0005886">
    <property type="term" value="C:plasma membrane"/>
    <property type="evidence" value="ECO:0007669"/>
    <property type="project" value="TreeGrafter"/>
</dbReference>
<dbReference type="HOGENOM" id="CLU_027089_5_0_1"/>
<feature type="transmembrane region" description="Helical" evidence="6">
    <location>
        <begin position="159"/>
        <end position="185"/>
    </location>
</feature>
<dbReference type="Proteomes" id="UP000012174">
    <property type="component" value="Unassembled WGS sequence"/>
</dbReference>
<keyword evidence="7" id="KW-0732">Signal</keyword>
<evidence type="ECO:0000256" key="4">
    <source>
        <dbReference type="ARBA" id="ARBA00023136"/>
    </source>
</evidence>
<feature type="region of interest" description="Disordered" evidence="5">
    <location>
        <begin position="122"/>
        <end position="147"/>
    </location>
</feature>
<feature type="region of interest" description="Disordered" evidence="5">
    <location>
        <begin position="325"/>
        <end position="386"/>
    </location>
</feature>
<evidence type="ECO:0000256" key="1">
    <source>
        <dbReference type="ARBA" id="ARBA00004141"/>
    </source>
</evidence>
<feature type="compositionally biased region" description="Low complexity" evidence="5">
    <location>
        <begin position="123"/>
        <end position="141"/>
    </location>
</feature>
<dbReference type="EMBL" id="KB707410">
    <property type="protein sequence ID" value="EMR62634.1"/>
    <property type="molecule type" value="Genomic_DNA"/>
</dbReference>
<dbReference type="eggNOG" id="KOG1558">
    <property type="taxonomic scope" value="Eukaryota"/>
</dbReference>
<reference evidence="9" key="1">
    <citation type="journal article" date="2013" name="Genome Announc.">
        <title>Draft genome sequence of the grapevine dieback fungus Eutypa lata UCR-EL1.</title>
        <authorList>
            <person name="Blanco-Ulate B."/>
            <person name="Rolshausen P.E."/>
            <person name="Cantu D."/>
        </authorList>
    </citation>
    <scope>NUCLEOTIDE SEQUENCE [LARGE SCALE GENOMIC DNA]</scope>
    <source>
        <strain evidence="9">UCR-EL1</strain>
    </source>
</reference>
<dbReference type="GO" id="GO:0005385">
    <property type="term" value="F:zinc ion transmembrane transporter activity"/>
    <property type="evidence" value="ECO:0007669"/>
    <property type="project" value="TreeGrafter"/>
</dbReference>
<protein>
    <submittedName>
        <fullName evidence="8">Putative zinc iron transporter protein</fullName>
    </submittedName>
</protein>
<evidence type="ECO:0000256" key="6">
    <source>
        <dbReference type="SAM" id="Phobius"/>
    </source>
</evidence>
<comment type="subcellular location">
    <subcellularLocation>
        <location evidence="1">Membrane</location>
        <topology evidence="1">Multi-pass membrane protein</topology>
    </subcellularLocation>
</comment>
<feature type="transmembrane region" description="Helical" evidence="6">
    <location>
        <begin position="435"/>
        <end position="458"/>
    </location>
</feature>
<accession>M7S921</accession>
<evidence type="ECO:0000256" key="3">
    <source>
        <dbReference type="ARBA" id="ARBA00022989"/>
    </source>
</evidence>
<organism evidence="8 9">
    <name type="scientific">Eutypa lata (strain UCR-EL1)</name>
    <name type="common">Grapevine dieback disease fungus</name>
    <name type="synonym">Eutypa armeniacae</name>
    <dbReference type="NCBI Taxonomy" id="1287681"/>
    <lineage>
        <taxon>Eukaryota</taxon>
        <taxon>Fungi</taxon>
        <taxon>Dikarya</taxon>
        <taxon>Ascomycota</taxon>
        <taxon>Pezizomycotina</taxon>
        <taxon>Sordariomycetes</taxon>
        <taxon>Xylariomycetidae</taxon>
        <taxon>Xylariales</taxon>
        <taxon>Diatrypaceae</taxon>
        <taxon>Eutypa</taxon>
    </lineage>
</organism>
<dbReference type="AlphaFoldDB" id="M7S921"/>
<dbReference type="Pfam" id="PF02535">
    <property type="entry name" value="Zip"/>
    <property type="match status" value="2"/>
</dbReference>
<sequence length="496" mass="51697">MGRTGGIPVAFALMAWFLFQAISGVSAFNPSLRGRQPQITAAPTATAAVKATESFTAVSECHLHGTDAYCMFGTEEYSVSIPATATATGELPATFTECHHHGQDSYCVAPDGSDVEILGMQASSDGSGEETTSGESGSSEESGAHSEGQHCHFHAGVEVGLLFVMLVTGLIGAVGPILLATVLPPKFHVVFSIVKQFGTGVIISTAFVHLFTHATLMLTNECLGEQKYEATTAAILMAGLFVSFLIEYLTHRVAKSFNKKGGYNDEFVGVMILEAGIIFHSILIGITVVVAGDSYFVTLFVVIVFHQMFEGIALGSRIAAVGHHHHHHHVQGTENGTGAGSSGGSSHTQTTHLKGEDSVSGTGGDTEGNGMPNTTNNGVSSAEATATGTTTTWKSLSMTKKLLMALAFAITTPIGMAIGIGVLNTFNGNDPTTLWAIGTLDAFSAGILVWVGVVEMWAGDWMFGGELANATPLVATLGLVGFVAGMALMSFLGKWA</sequence>
<evidence type="ECO:0000256" key="7">
    <source>
        <dbReference type="SAM" id="SignalP"/>
    </source>
</evidence>
<dbReference type="PANTHER" id="PTHR11040">
    <property type="entry name" value="ZINC/IRON TRANSPORTER"/>
    <property type="match status" value="1"/>
</dbReference>
<feature type="transmembrane region" description="Helical" evidence="6">
    <location>
        <begin position="470"/>
        <end position="492"/>
    </location>
</feature>
<feature type="transmembrane region" description="Helical" evidence="6">
    <location>
        <begin position="230"/>
        <end position="249"/>
    </location>
</feature>
<feature type="chain" id="PRO_5004084633" evidence="7">
    <location>
        <begin position="28"/>
        <end position="496"/>
    </location>
</feature>
<dbReference type="KEGG" id="ela:UCREL1_10431"/>
<feature type="transmembrane region" description="Helical" evidence="6">
    <location>
        <begin position="402"/>
        <end position="423"/>
    </location>
</feature>
<feature type="transmembrane region" description="Helical" evidence="6">
    <location>
        <begin position="270"/>
        <end position="289"/>
    </location>
</feature>
<evidence type="ECO:0000256" key="2">
    <source>
        <dbReference type="ARBA" id="ARBA00022692"/>
    </source>
</evidence>
<evidence type="ECO:0000313" key="8">
    <source>
        <dbReference type="EMBL" id="EMR62634.1"/>
    </source>
</evidence>
<proteinExistence type="predicted"/>
<dbReference type="PANTHER" id="PTHR11040:SF44">
    <property type="entry name" value="PROTEIN ZNTC-RELATED"/>
    <property type="match status" value="1"/>
</dbReference>
<keyword evidence="4 6" id="KW-0472">Membrane</keyword>
<feature type="signal peptide" evidence="7">
    <location>
        <begin position="1"/>
        <end position="27"/>
    </location>
</feature>
<dbReference type="STRING" id="1287681.M7S921"/>
<feature type="transmembrane region" description="Helical" evidence="6">
    <location>
        <begin position="295"/>
        <end position="315"/>
    </location>
</feature>
<keyword evidence="3 6" id="KW-1133">Transmembrane helix</keyword>
<keyword evidence="2 6" id="KW-0812">Transmembrane</keyword>
<keyword evidence="9" id="KW-1185">Reference proteome</keyword>
<evidence type="ECO:0000256" key="5">
    <source>
        <dbReference type="SAM" id="MobiDB-lite"/>
    </source>
</evidence>
<evidence type="ECO:0000313" key="9">
    <source>
        <dbReference type="Proteomes" id="UP000012174"/>
    </source>
</evidence>